<keyword evidence="2" id="KW-1185">Reference proteome</keyword>
<proteinExistence type="predicted"/>
<dbReference type="Proteomes" id="UP000265692">
    <property type="component" value="Unassembled WGS sequence"/>
</dbReference>
<sequence>MHRIQMLLSQIECIDQIMTAKIENERTNIHGEMFSQLGTTYQKVSLAEKQFHVKNACSPIASVHSENLVQLKEDY</sequence>
<dbReference type="EMBL" id="QWEI01000001">
    <property type="protein sequence ID" value="RHW39284.1"/>
    <property type="molecule type" value="Genomic_DNA"/>
</dbReference>
<comment type="caution">
    <text evidence="1">The sequence shown here is derived from an EMBL/GenBank/DDBJ whole genome shotgun (WGS) entry which is preliminary data.</text>
</comment>
<evidence type="ECO:0000313" key="1">
    <source>
        <dbReference type="EMBL" id="RHW39284.1"/>
    </source>
</evidence>
<organism evidence="1 2">
    <name type="scientific">Ureibacillus yapensis</name>
    <dbReference type="NCBI Taxonomy" id="2304605"/>
    <lineage>
        <taxon>Bacteria</taxon>
        <taxon>Bacillati</taxon>
        <taxon>Bacillota</taxon>
        <taxon>Bacilli</taxon>
        <taxon>Bacillales</taxon>
        <taxon>Caryophanaceae</taxon>
        <taxon>Ureibacillus</taxon>
    </lineage>
</organism>
<reference evidence="1 2" key="1">
    <citation type="submission" date="2018-08" db="EMBL/GenBank/DDBJ databases">
        <title>Lysinibacillus sp. YLB-03 draft genome sequence.</title>
        <authorList>
            <person name="Yu L."/>
        </authorList>
    </citation>
    <scope>NUCLEOTIDE SEQUENCE [LARGE SCALE GENOMIC DNA]</scope>
    <source>
        <strain evidence="1 2">YLB-03</strain>
    </source>
</reference>
<dbReference type="AlphaFoldDB" id="A0A396SD82"/>
<gene>
    <name evidence="1" type="ORF">D1B33_00060</name>
</gene>
<protein>
    <submittedName>
        <fullName evidence="1">Endonuclease</fullName>
    </submittedName>
</protein>
<name>A0A396SD82_9BACL</name>
<dbReference type="RefSeq" id="WP_118874296.1">
    <property type="nucleotide sequence ID" value="NZ_QWEI01000001.1"/>
</dbReference>
<keyword evidence="1" id="KW-0255">Endonuclease</keyword>
<keyword evidence="1" id="KW-0378">Hydrolase</keyword>
<accession>A0A396SD82</accession>
<keyword evidence="1" id="KW-0540">Nuclease</keyword>
<evidence type="ECO:0000313" key="2">
    <source>
        <dbReference type="Proteomes" id="UP000265692"/>
    </source>
</evidence>
<dbReference type="OrthoDB" id="2455173at2"/>
<dbReference type="GO" id="GO:0004519">
    <property type="term" value="F:endonuclease activity"/>
    <property type="evidence" value="ECO:0007669"/>
    <property type="project" value="UniProtKB-KW"/>
</dbReference>